<name>X0UAL6_9ZZZZ</name>
<protein>
    <submittedName>
        <fullName evidence="1">Uncharacterized protein</fullName>
    </submittedName>
</protein>
<accession>X0UAL6</accession>
<proteinExistence type="predicted"/>
<gene>
    <name evidence="1" type="ORF">S01H1_26354</name>
</gene>
<reference evidence="1" key="1">
    <citation type="journal article" date="2014" name="Front. Microbiol.">
        <title>High frequency of phylogenetically diverse reductive dehalogenase-homologous genes in deep subseafloor sedimentary metagenomes.</title>
        <authorList>
            <person name="Kawai M."/>
            <person name="Futagami T."/>
            <person name="Toyoda A."/>
            <person name="Takaki Y."/>
            <person name="Nishi S."/>
            <person name="Hori S."/>
            <person name="Arai W."/>
            <person name="Tsubouchi T."/>
            <person name="Morono Y."/>
            <person name="Uchiyama I."/>
            <person name="Ito T."/>
            <person name="Fujiyama A."/>
            <person name="Inagaki F."/>
            <person name="Takami H."/>
        </authorList>
    </citation>
    <scope>NUCLEOTIDE SEQUENCE</scope>
    <source>
        <strain evidence="1">Expedition CK06-06</strain>
    </source>
</reference>
<feature type="non-terminal residue" evidence="1">
    <location>
        <position position="114"/>
    </location>
</feature>
<dbReference type="EMBL" id="BARS01015969">
    <property type="protein sequence ID" value="GAF96371.1"/>
    <property type="molecule type" value="Genomic_DNA"/>
</dbReference>
<sequence>MKLNLALNGVSDQPPWAAGDRYTSVVDCTFRNGFARRVRGDTSALTVTPPEARHLVNMFNLTGGNWWLIAGTGDGVDSDGIYAWDGADQAPDDITPADLLTLAGKDEYTSGVLN</sequence>
<dbReference type="AlphaFoldDB" id="X0UAL6"/>
<comment type="caution">
    <text evidence="1">The sequence shown here is derived from an EMBL/GenBank/DDBJ whole genome shotgun (WGS) entry which is preliminary data.</text>
</comment>
<organism evidence="1">
    <name type="scientific">marine sediment metagenome</name>
    <dbReference type="NCBI Taxonomy" id="412755"/>
    <lineage>
        <taxon>unclassified sequences</taxon>
        <taxon>metagenomes</taxon>
        <taxon>ecological metagenomes</taxon>
    </lineage>
</organism>
<evidence type="ECO:0000313" key="1">
    <source>
        <dbReference type="EMBL" id="GAF96371.1"/>
    </source>
</evidence>